<dbReference type="EMBL" id="JANPWB010000014">
    <property type="protein sequence ID" value="KAJ1100057.1"/>
    <property type="molecule type" value="Genomic_DNA"/>
</dbReference>
<gene>
    <name evidence="1" type="ORF">NDU88_005146</name>
</gene>
<organism evidence="1 2">
    <name type="scientific">Pleurodeles waltl</name>
    <name type="common">Iberian ribbed newt</name>
    <dbReference type="NCBI Taxonomy" id="8319"/>
    <lineage>
        <taxon>Eukaryota</taxon>
        <taxon>Metazoa</taxon>
        <taxon>Chordata</taxon>
        <taxon>Craniata</taxon>
        <taxon>Vertebrata</taxon>
        <taxon>Euteleostomi</taxon>
        <taxon>Amphibia</taxon>
        <taxon>Batrachia</taxon>
        <taxon>Caudata</taxon>
        <taxon>Salamandroidea</taxon>
        <taxon>Salamandridae</taxon>
        <taxon>Pleurodelinae</taxon>
        <taxon>Pleurodeles</taxon>
    </lineage>
</organism>
<name>A0AAV7M952_PLEWA</name>
<evidence type="ECO:0000313" key="2">
    <source>
        <dbReference type="Proteomes" id="UP001066276"/>
    </source>
</evidence>
<accession>A0AAV7M952</accession>
<comment type="caution">
    <text evidence="1">The sequence shown here is derived from an EMBL/GenBank/DDBJ whole genome shotgun (WGS) entry which is preliminary data.</text>
</comment>
<proteinExistence type="predicted"/>
<reference evidence="1" key="1">
    <citation type="journal article" date="2022" name="bioRxiv">
        <title>Sequencing and chromosome-scale assembly of the giantPleurodeles waltlgenome.</title>
        <authorList>
            <person name="Brown T."/>
            <person name="Elewa A."/>
            <person name="Iarovenko S."/>
            <person name="Subramanian E."/>
            <person name="Araus A.J."/>
            <person name="Petzold A."/>
            <person name="Susuki M."/>
            <person name="Suzuki K.-i.T."/>
            <person name="Hayashi T."/>
            <person name="Toyoda A."/>
            <person name="Oliveira C."/>
            <person name="Osipova E."/>
            <person name="Leigh N.D."/>
            <person name="Simon A."/>
            <person name="Yun M.H."/>
        </authorList>
    </citation>
    <scope>NUCLEOTIDE SEQUENCE</scope>
    <source>
        <strain evidence="1">20211129_DDA</strain>
        <tissue evidence="1">Liver</tissue>
    </source>
</reference>
<sequence>MRVPLNLVEPSRAELLAANQGSRVALDGKIETVAVEVNLLWADRWKVSEKVKVAEGFIVELQTEVGALRKQMVQANSTVGRVEASMAGYEDQASDEYYLDDSAGSFEQDLVYALDAGVRHTVNQPLAQATRPIKHHLIGFAEQQGWVALRASSQ</sequence>
<evidence type="ECO:0000313" key="1">
    <source>
        <dbReference type="EMBL" id="KAJ1100057.1"/>
    </source>
</evidence>
<protein>
    <submittedName>
        <fullName evidence="1">Uncharacterized protein</fullName>
    </submittedName>
</protein>
<dbReference type="AlphaFoldDB" id="A0AAV7M952"/>
<keyword evidence="2" id="KW-1185">Reference proteome</keyword>
<dbReference type="Proteomes" id="UP001066276">
    <property type="component" value="Chromosome 10"/>
</dbReference>